<feature type="region of interest" description="Disordered" evidence="1">
    <location>
        <begin position="471"/>
        <end position="532"/>
    </location>
</feature>
<accession>A0A8H3G215</accession>
<keyword evidence="3" id="KW-1185">Reference proteome</keyword>
<name>A0A8H3G215_9LECA</name>
<feature type="region of interest" description="Disordered" evidence="1">
    <location>
        <begin position="559"/>
        <end position="613"/>
    </location>
</feature>
<feature type="compositionally biased region" description="Basic and acidic residues" evidence="1">
    <location>
        <begin position="238"/>
        <end position="247"/>
    </location>
</feature>
<protein>
    <submittedName>
        <fullName evidence="2">Uncharacterized protein</fullName>
    </submittedName>
</protein>
<proteinExistence type="predicted"/>
<evidence type="ECO:0000313" key="2">
    <source>
        <dbReference type="EMBL" id="CAF9935208.1"/>
    </source>
</evidence>
<comment type="caution">
    <text evidence="2">The sequence shown here is derived from an EMBL/GenBank/DDBJ whole genome shotgun (WGS) entry which is preliminary data.</text>
</comment>
<dbReference type="EMBL" id="CAJPDT010000082">
    <property type="protein sequence ID" value="CAF9935208.1"/>
    <property type="molecule type" value="Genomic_DNA"/>
</dbReference>
<sequence length="613" mass="68543">MDPSLELRLGHGSTMTPPLLNDSVLPNLTPSNFVEWFRWQFETSTFFEETFVAIVGARARQKGSTYEDGFYYQKIIDKASRHGLPALDNKDMLPQAIIPHSTPNNDVAFFEFSGKRFLLPLVQQSLFNRSGLDVQHFIEEILRINPGRIKELDQLCVLSGATQFAVQRFQGAMPGLEQQFLKQFRVEPGATAFFNHVREHEAVRFRDRDITRGIQRNNSDWHAEKQRRDAGMPTIRSEASRRREAARHGIPYDQSNALGPVPDKILRLDESVSILRVQYLTGDHRRRLASSGRALIVWRASIEQPTHSTPQAHFHESEHGSASGPKSAILRILGARNRSIVISFENDSVKDRALAHIQAARFDFIDERNVKLGVMQLGEGTAGDTSFVLGSGPLRSLGRLNDALRPFFTNLGHVLTKDIVGYPPHFPTIIKVVVYHSACPEWLQKSTVTRDGPRDQQLEVQRAATCTFCGQNGSADPFGSRGTSKPLRRKLSSQNDGDGLRKAPNTSVRERAVTPPHTEMVPDNGNAPQRNRYQNRQVAALRAPFRAGRDFKGGKVSLEAAEAQDPAHPARSAPAVQPLPRASNSCTDVNAANRKRQVSPDASRVFKRRARLE</sequence>
<gene>
    <name evidence="2" type="ORF">IMSHALPRED_010141</name>
</gene>
<dbReference type="Proteomes" id="UP000664534">
    <property type="component" value="Unassembled WGS sequence"/>
</dbReference>
<feature type="compositionally biased region" description="Basic and acidic residues" evidence="1">
    <location>
        <begin position="219"/>
        <end position="230"/>
    </location>
</feature>
<feature type="region of interest" description="Disordered" evidence="1">
    <location>
        <begin position="216"/>
        <end position="256"/>
    </location>
</feature>
<dbReference type="OrthoDB" id="10366024at2759"/>
<evidence type="ECO:0000313" key="3">
    <source>
        <dbReference type="Proteomes" id="UP000664534"/>
    </source>
</evidence>
<organism evidence="2 3">
    <name type="scientific">Imshaugia aleurites</name>
    <dbReference type="NCBI Taxonomy" id="172621"/>
    <lineage>
        <taxon>Eukaryota</taxon>
        <taxon>Fungi</taxon>
        <taxon>Dikarya</taxon>
        <taxon>Ascomycota</taxon>
        <taxon>Pezizomycotina</taxon>
        <taxon>Lecanoromycetes</taxon>
        <taxon>OSLEUM clade</taxon>
        <taxon>Lecanoromycetidae</taxon>
        <taxon>Lecanorales</taxon>
        <taxon>Lecanorineae</taxon>
        <taxon>Parmeliaceae</taxon>
        <taxon>Imshaugia</taxon>
    </lineage>
</organism>
<dbReference type="AlphaFoldDB" id="A0A8H3G215"/>
<reference evidence="2" key="1">
    <citation type="submission" date="2021-03" db="EMBL/GenBank/DDBJ databases">
        <authorList>
            <person name="Tagirdzhanova G."/>
        </authorList>
    </citation>
    <scope>NUCLEOTIDE SEQUENCE</scope>
</reference>
<evidence type="ECO:0000256" key="1">
    <source>
        <dbReference type="SAM" id="MobiDB-lite"/>
    </source>
</evidence>